<keyword evidence="4 11" id="KW-0548">Nucleotidyltransferase</keyword>
<evidence type="ECO:0000256" key="5">
    <source>
        <dbReference type="ARBA" id="ARBA00022723"/>
    </source>
</evidence>
<keyword evidence="12" id="KW-1185">Reference proteome</keyword>
<keyword evidence="8" id="KW-0694">RNA-binding</keyword>
<dbReference type="GO" id="GO:0008033">
    <property type="term" value="P:tRNA processing"/>
    <property type="evidence" value="ECO:0007669"/>
    <property type="project" value="UniProtKB-KW"/>
</dbReference>
<dbReference type="Gene3D" id="1.10.3090.10">
    <property type="entry name" value="cca-adding enzyme, domain 2"/>
    <property type="match status" value="1"/>
</dbReference>
<feature type="domain" description="Poly A polymerase head" evidence="9">
    <location>
        <begin position="33"/>
        <end position="154"/>
    </location>
</feature>
<evidence type="ECO:0000313" key="12">
    <source>
        <dbReference type="Proteomes" id="UP000581447"/>
    </source>
</evidence>
<dbReference type="GO" id="GO:0000049">
    <property type="term" value="F:tRNA binding"/>
    <property type="evidence" value="ECO:0007669"/>
    <property type="project" value="TreeGrafter"/>
</dbReference>
<evidence type="ECO:0000256" key="4">
    <source>
        <dbReference type="ARBA" id="ARBA00022695"/>
    </source>
</evidence>
<dbReference type="InterPro" id="IPR043519">
    <property type="entry name" value="NT_sf"/>
</dbReference>
<evidence type="ECO:0000259" key="9">
    <source>
        <dbReference type="Pfam" id="PF01743"/>
    </source>
</evidence>
<dbReference type="Proteomes" id="UP000581447">
    <property type="component" value="Unassembled WGS sequence"/>
</dbReference>
<comment type="caution">
    <text evidence="11">The sequence shown here is derived from an EMBL/GenBank/DDBJ whole genome shotgun (WGS) entry which is preliminary data.</text>
</comment>
<comment type="similarity">
    <text evidence="8">Belongs to the tRNA nucleotidyltransferase/poly(A) polymerase family.</text>
</comment>
<feature type="domain" description="tRNA nucleotidyltransferase/poly(A) polymerase RNA and SrmB- binding" evidence="10">
    <location>
        <begin position="189"/>
        <end position="242"/>
    </location>
</feature>
<dbReference type="PANTHER" id="PTHR46173">
    <property type="entry name" value="CCA TRNA NUCLEOTIDYLTRANSFERASE 1, MITOCHONDRIAL"/>
    <property type="match status" value="1"/>
</dbReference>
<evidence type="ECO:0000256" key="3">
    <source>
        <dbReference type="ARBA" id="ARBA00022694"/>
    </source>
</evidence>
<dbReference type="EC" id="2.7.7.19" evidence="11"/>
<keyword evidence="2 8" id="KW-0808">Transferase</keyword>
<dbReference type="Pfam" id="PF01743">
    <property type="entry name" value="PolyA_pol"/>
    <property type="match status" value="1"/>
</dbReference>
<reference evidence="11 12" key="1">
    <citation type="submission" date="2020-08" db="EMBL/GenBank/DDBJ databases">
        <title>Genomic Encyclopedia of Type Strains, Phase IV (KMG-IV): sequencing the most valuable type-strain genomes for metagenomic binning, comparative biology and taxonomic classification.</title>
        <authorList>
            <person name="Goeker M."/>
        </authorList>
    </citation>
    <scope>NUCLEOTIDE SEQUENCE [LARGE SCALE GENOMIC DNA]</scope>
    <source>
        <strain evidence="11 12">DSM 29050</strain>
    </source>
</reference>
<dbReference type="InterPro" id="IPR050264">
    <property type="entry name" value="Bact_CCA-adding_enz_type3_sf"/>
</dbReference>
<sequence>MIAAQLPHAEWQQAAGLKKVLALLADSYGGPRYVGGAVRDTLLGLPVSDVDIATALLPETVMDRLEAGGVKAVPTGLDHGTITAVVDGKNYEITTLRRDVSTDGRRATVAFATDWREDAARRDFTINALYAAPQTGEVFDYFGGLSDLDNGCVRFIGDATQRIAEDFLRILRYFRFLARFGSGPVDADAIHACAQGAHGLTALSRERIAQELARLLSLKNPVASVTLMIENGIFAPFLPELCSDAHDRLQRLVHREQLHNQPLSLPARFLSILVTDPVAVDKVAARLKLSNKMRENLANRLNAGAPTEGNIRAIAYRFDNDTARDVAMLFADDNALPLCLARLDNWDSPTMHIKGGDLIKMGLPAGPLVAKTLQELEANWVAEDFPISDRQSELALQLVEAAMSAAKKA</sequence>
<dbReference type="PANTHER" id="PTHR46173:SF1">
    <property type="entry name" value="CCA TRNA NUCLEOTIDYLTRANSFERASE 1, MITOCHONDRIAL"/>
    <property type="match status" value="1"/>
</dbReference>
<keyword evidence="7" id="KW-0460">Magnesium</keyword>
<dbReference type="Gene3D" id="3.30.460.10">
    <property type="entry name" value="Beta Polymerase, domain 2"/>
    <property type="match status" value="1"/>
</dbReference>
<keyword evidence="3" id="KW-0819">tRNA processing</keyword>
<gene>
    <name evidence="11" type="ORF">GGR91_000869</name>
</gene>
<dbReference type="SUPFAM" id="SSF81301">
    <property type="entry name" value="Nucleotidyltransferase"/>
    <property type="match status" value="1"/>
</dbReference>
<evidence type="ECO:0000256" key="6">
    <source>
        <dbReference type="ARBA" id="ARBA00022741"/>
    </source>
</evidence>
<dbReference type="SUPFAM" id="SSF81891">
    <property type="entry name" value="Poly A polymerase C-terminal region-like"/>
    <property type="match status" value="1"/>
</dbReference>
<dbReference type="GO" id="GO:1990817">
    <property type="term" value="F:poly(A) RNA polymerase activity"/>
    <property type="evidence" value="ECO:0007669"/>
    <property type="project" value="UniProtKB-EC"/>
</dbReference>
<comment type="cofactor">
    <cofactor evidence="1">
        <name>Mg(2+)</name>
        <dbReference type="ChEBI" id="CHEBI:18420"/>
    </cofactor>
</comment>
<dbReference type="InterPro" id="IPR032828">
    <property type="entry name" value="PolyA_RNA-bd"/>
</dbReference>
<dbReference type="Pfam" id="PF12627">
    <property type="entry name" value="PolyA_pol_RNAbd"/>
    <property type="match status" value="1"/>
</dbReference>
<evidence type="ECO:0000256" key="8">
    <source>
        <dbReference type="RuleBase" id="RU003953"/>
    </source>
</evidence>
<keyword evidence="6" id="KW-0547">Nucleotide-binding</keyword>
<name>A0A840B0A7_9SPHN</name>
<dbReference type="CDD" id="cd05398">
    <property type="entry name" value="NT_ClassII-CCAase"/>
    <property type="match status" value="1"/>
</dbReference>
<evidence type="ECO:0000313" key="11">
    <source>
        <dbReference type="EMBL" id="MBB3942647.1"/>
    </source>
</evidence>
<protein>
    <submittedName>
        <fullName evidence="11">Poly(A) polymerase</fullName>
        <ecNumber evidence="11">2.7.7.19</ecNumber>
    </submittedName>
</protein>
<keyword evidence="5" id="KW-0479">Metal-binding</keyword>
<evidence type="ECO:0000256" key="2">
    <source>
        <dbReference type="ARBA" id="ARBA00022679"/>
    </source>
</evidence>
<evidence type="ECO:0000259" key="10">
    <source>
        <dbReference type="Pfam" id="PF12627"/>
    </source>
</evidence>
<proteinExistence type="inferred from homology"/>
<accession>A0A840B0A7</accession>
<dbReference type="AlphaFoldDB" id="A0A840B0A7"/>
<dbReference type="EMBL" id="JACIEA010000001">
    <property type="protein sequence ID" value="MBB3942647.1"/>
    <property type="molecule type" value="Genomic_DNA"/>
</dbReference>
<evidence type="ECO:0000256" key="7">
    <source>
        <dbReference type="ARBA" id="ARBA00022842"/>
    </source>
</evidence>
<evidence type="ECO:0000256" key="1">
    <source>
        <dbReference type="ARBA" id="ARBA00001946"/>
    </source>
</evidence>
<organism evidence="11 12">
    <name type="scientific">Sphingorhabdus rigui</name>
    <dbReference type="NCBI Taxonomy" id="1282858"/>
    <lineage>
        <taxon>Bacteria</taxon>
        <taxon>Pseudomonadati</taxon>
        <taxon>Pseudomonadota</taxon>
        <taxon>Alphaproteobacteria</taxon>
        <taxon>Sphingomonadales</taxon>
        <taxon>Sphingomonadaceae</taxon>
        <taxon>Sphingorhabdus</taxon>
    </lineage>
</organism>
<dbReference type="GO" id="GO:0046872">
    <property type="term" value="F:metal ion binding"/>
    <property type="evidence" value="ECO:0007669"/>
    <property type="project" value="UniProtKB-KW"/>
</dbReference>
<dbReference type="InterPro" id="IPR002646">
    <property type="entry name" value="PolA_pol_head_dom"/>
</dbReference>
<dbReference type="GO" id="GO:0000166">
    <property type="term" value="F:nucleotide binding"/>
    <property type="evidence" value="ECO:0007669"/>
    <property type="project" value="UniProtKB-KW"/>
</dbReference>